<keyword evidence="1" id="KW-1133">Transmembrane helix</keyword>
<keyword evidence="1" id="KW-0472">Membrane</keyword>
<feature type="transmembrane region" description="Helical" evidence="1">
    <location>
        <begin position="693"/>
        <end position="713"/>
    </location>
</feature>
<proteinExistence type="predicted"/>
<keyword evidence="1" id="KW-0812">Transmembrane</keyword>
<dbReference type="RefSeq" id="WP_123879551.1">
    <property type="nucleotide sequence ID" value="NZ_CP033920.1"/>
</dbReference>
<keyword evidence="3" id="KW-1185">Reference proteome</keyword>
<gene>
    <name evidence="2" type="ORF">EG346_14815</name>
</gene>
<dbReference type="KEGG" id="ccau:EG346_14815"/>
<protein>
    <submittedName>
        <fullName evidence="2">Uncharacterized protein</fullName>
    </submittedName>
</protein>
<evidence type="ECO:0000256" key="1">
    <source>
        <dbReference type="SAM" id="Phobius"/>
    </source>
</evidence>
<name>A0A3G6M918_CHRCU</name>
<sequence>MKELEFKKLFSKLSHIKALSIDSKFEEIVQNLVLFVLFNSQEKSLKNDNDIKNSINDYYGINIKTSLIQPAIDKLLFLNKIVRDTSNRNLYLTEVSKMEIGNKNSENSNIEQTVKENWFKEVLNKYNFLEKRDFDELWKLLNIYLSSIFEKNGVQTLNFLNPSIVKDDLDYRSNILILESSYNNQHNKISFELFKDSVNMFIQNADEIRAKYTSQLADATFTSFALLSDDETKGFLNGKFSEMRLFLDTNFIFGILDLHKNNEDSSAKEIIEELKKNDLPFKLMYHPETLNEFKRTFDSKSIFLKETKWTKEISKIALEINQLSPIEELYHKQNINDEIDPSLFLEKYDQVDKILSSLGLIEYNPKFQSNDEKYEIEIDVDEFQKFYDDNKNRKIKSFQSFKHDITVLREVRFLNPKKTKFLDSKAFFLSSDYILGKFEKYYYKRDWEINYLVNPSVFLQLIRPFIENDYNSNKKFIDTFSISDFRSFDIDYSATKSKTLQILNDSYFDASYELKVQILRDQVLLAKLERAENDHNEKIKLIDTYISAENSKLVEENIQIKKKLQESQQQQDQIFDKKLRAEAYIREIKIESELKDIDKSNLELDLEFIKNDLEFEKKKRLHRENLDNWEESKNNYLDLQKTNEIKNFKSSSKYCIRPIVTLFCTIVILPLYLKFFDKIKDFFSEYKLGPYGDLIATLIIFILLSGTALYEIIGRTYFTDKEKVKNGLYWIFSKRKKLIEKKISEIEKQYIINHPKPEL</sequence>
<feature type="transmembrane region" description="Helical" evidence="1">
    <location>
        <begin position="654"/>
        <end position="673"/>
    </location>
</feature>
<dbReference type="Proteomes" id="UP000273270">
    <property type="component" value="Chromosome"/>
</dbReference>
<organism evidence="2 3">
    <name type="scientific">Chryseobacterium carnipullorum</name>
    <dbReference type="NCBI Taxonomy" id="1124835"/>
    <lineage>
        <taxon>Bacteria</taxon>
        <taxon>Pseudomonadati</taxon>
        <taxon>Bacteroidota</taxon>
        <taxon>Flavobacteriia</taxon>
        <taxon>Flavobacteriales</taxon>
        <taxon>Weeksellaceae</taxon>
        <taxon>Chryseobacterium group</taxon>
        <taxon>Chryseobacterium</taxon>
    </lineage>
</organism>
<accession>A0A3G6M918</accession>
<dbReference type="EMBL" id="CP033920">
    <property type="protein sequence ID" value="AZA49369.1"/>
    <property type="molecule type" value="Genomic_DNA"/>
</dbReference>
<reference evidence="3" key="1">
    <citation type="submission" date="2018-11" db="EMBL/GenBank/DDBJ databases">
        <title>Proposal to divide the Flavobacteriaceae and reorganize its genera based on Amino Acid Identity values calculated from whole genome sequences.</title>
        <authorList>
            <person name="Nicholson A.C."/>
            <person name="Gulvik C.A."/>
            <person name="Whitney A.M."/>
            <person name="Humrighouse B.W."/>
            <person name="Bell M."/>
            <person name="Holmes B."/>
            <person name="Steigerwalt A.G."/>
            <person name="Villarma A."/>
            <person name="Sheth M."/>
            <person name="Batra D."/>
            <person name="Pryor J."/>
            <person name="Bernardet J.-F."/>
            <person name="Hugo C."/>
            <person name="Kampfer P."/>
            <person name="Newman J."/>
            <person name="McQuiston J.R."/>
        </authorList>
    </citation>
    <scope>NUCLEOTIDE SEQUENCE [LARGE SCALE GENOMIC DNA]</scope>
    <source>
        <strain evidence="3">G0188</strain>
    </source>
</reference>
<dbReference type="AlphaFoldDB" id="A0A3G6M918"/>
<evidence type="ECO:0000313" key="2">
    <source>
        <dbReference type="EMBL" id="AZA49369.1"/>
    </source>
</evidence>
<evidence type="ECO:0000313" key="3">
    <source>
        <dbReference type="Proteomes" id="UP000273270"/>
    </source>
</evidence>
<dbReference type="OrthoDB" id="975864at2"/>